<keyword evidence="5" id="KW-1185">Reference proteome</keyword>
<evidence type="ECO:0000256" key="2">
    <source>
        <dbReference type="SAM" id="MobiDB-lite"/>
    </source>
</evidence>
<feature type="zinc finger region" description="C3H1-type" evidence="1">
    <location>
        <begin position="156"/>
        <end position="186"/>
    </location>
</feature>
<dbReference type="EMBL" id="JACEEZ010025282">
    <property type="protein sequence ID" value="KAG0702386.1"/>
    <property type="molecule type" value="Genomic_DNA"/>
</dbReference>
<proteinExistence type="predicted"/>
<evidence type="ECO:0000259" key="3">
    <source>
        <dbReference type="PROSITE" id="PS50103"/>
    </source>
</evidence>
<feature type="compositionally biased region" description="Polar residues" evidence="2">
    <location>
        <begin position="119"/>
        <end position="153"/>
    </location>
</feature>
<accession>A0A8J5CC41</accession>
<organism evidence="4 5">
    <name type="scientific">Chionoecetes opilio</name>
    <name type="common">Atlantic snow crab</name>
    <name type="synonym">Cancer opilio</name>
    <dbReference type="NCBI Taxonomy" id="41210"/>
    <lineage>
        <taxon>Eukaryota</taxon>
        <taxon>Metazoa</taxon>
        <taxon>Ecdysozoa</taxon>
        <taxon>Arthropoda</taxon>
        <taxon>Crustacea</taxon>
        <taxon>Multicrustacea</taxon>
        <taxon>Malacostraca</taxon>
        <taxon>Eumalacostraca</taxon>
        <taxon>Eucarida</taxon>
        <taxon>Decapoda</taxon>
        <taxon>Pleocyemata</taxon>
        <taxon>Brachyura</taxon>
        <taxon>Eubrachyura</taxon>
        <taxon>Majoidea</taxon>
        <taxon>Majidae</taxon>
        <taxon>Chionoecetes</taxon>
    </lineage>
</organism>
<dbReference type="PROSITE" id="PS50103">
    <property type="entry name" value="ZF_C3H1"/>
    <property type="match status" value="1"/>
</dbReference>
<keyword evidence="1" id="KW-0862">Zinc</keyword>
<protein>
    <recommendedName>
        <fullName evidence="3">C3H1-type domain-containing protein</fullName>
    </recommendedName>
</protein>
<feature type="region of interest" description="Disordered" evidence="2">
    <location>
        <begin position="112"/>
        <end position="153"/>
    </location>
</feature>
<gene>
    <name evidence="4" type="ORF">GWK47_002866</name>
</gene>
<dbReference type="GO" id="GO:0008270">
    <property type="term" value="F:zinc ion binding"/>
    <property type="evidence" value="ECO:0007669"/>
    <property type="project" value="UniProtKB-KW"/>
</dbReference>
<feature type="domain" description="C3H1-type" evidence="3">
    <location>
        <begin position="156"/>
        <end position="186"/>
    </location>
</feature>
<dbReference type="Proteomes" id="UP000770661">
    <property type="component" value="Unassembled WGS sequence"/>
</dbReference>
<dbReference type="InterPro" id="IPR000571">
    <property type="entry name" value="Znf_CCCH"/>
</dbReference>
<feature type="region of interest" description="Disordered" evidence="2">
    <location>
        <begin position="239"/>
        <end position="293"/>
    </location>
</feature>
<keyword evidence="1" id="KW-0863">Zinc-finger</keyword>
<dbReference type="AlphaFoldDB" id="A0A8J5CC41"/>
<keyword evidence="1" id="KW-0479">Metal-binding</keyword>
<name>A0A8J5CC41_CHIOP</name>
<evidence type="ECO:0000313" key="5">
    <source>
        <dbReference type="Proteomes" id="UP000770661"/>
    </source>
</evidence>
<sequence length="347" mass="39658">MENLPPPDTYCAICNKQCLLECLKCQKCKNYIHADCSNLPAYAIVNFFNTRCQYTCEECARKQLGEDCDRSFAQVYAILEKEREVKQQQRLEQEGAVNAVSDVDDEINELDNENKTGEENNGPNEPSSQNQNTKHSTGKQGNTQTTAGNGNQASDQRKEKVCYYYKNNKCKYGLRGRDCPNAHPRLCTRYIVNGCEPVRGCKKGKDCVFLHPPICYGSERKRECLNMECKRLHLKGTRRYPPYDHQTTEQQTRQQAAPAKQLPAWSTIPPSTPNPHNAWESGPPHQTEKQQNATTQSFLLQQMQQMQQVQQHILQKLKAVPWQWGPTQPLQGYQQQQVAAMPTAFIK</sequence>
<evidence type="ECO:0000313" key="4">
    <source>
        <dbReference type="EMBL" id="KAG0702386.1"/>
    </source>
</evidence>
<reference evidence="4" key="1">
    <citation type="submission" date="2020-07" db="EMBL/GenBank/DDBJ databases">
        <title>The High-quality genome of the commercially important snow crab, Chionoecetes opilio.</title>
        <authorList>
            <person name="Jeong J.-H."/>
            <person name="Ryu S."/>
        </authorList>
    </citation>
    <scope>NUCLEOTIDE SEQUENCE</scope>
    <source>
        <strain evidence="4">MADBK_172401_WGS</strain>
        <tissue evidence="4">Digestive gland</tissue>
    </source>
</reference>
<evidence type="ECO:0000256" key="1">
    <source>
        <dbReference type="PROSITE-ProRule" id="PRU00723"/>
    </source>
</evidence>
<comment type="caution">
    <text evidence="4">The sequence shown here is derived from an EMBL/GenBank/DDBJ whole genome shotgun (WGS) entry which is preliminary data.</text>
</comment>